<comment type="caution">
    <text evidence="1">The sequence shown here is derived from an EMBL/GenBank/DDBJ whole genome shotgun (WGS) entry which is preliminary data.</text>
</comment>
<dbReference type="EMBL" id="MHUZ01000032">
    <property type="protein sequence ID" value="OHA85017.1"/>
    <property type="molecule type" value="Genomic_DNA"/>
</dbReference>
<organism evidence="1 2">
    <name type="scientific">Candidatus Yonathbacteria bacterium RIFOXYD1_FULL_52_36</name>
    <dbReference type="NCBI Taxonomy" id="1802730"/>
    <lineage>
        <taxon>Bacteria</taxon>
        <taxon>Candidatus Yonathiibacteriota</taxon>
    </lineage>
</organism>
<accession>A0A1G2SIU2</accession>
<gene>
    <name evidence="1" type="ORF">A2591_02245</name>
</gene>
<dbReference type="Proteomes" id="UP000178168">
    <property type="component" value="Unassembled WGS sequence"/>
</dbReference>
<sequence>MRRRKNLYTGIRLFPNVEIEVGLVRYLEELANAPVPALTPVMEVNLEYASHHALKEMFRDAWYDCGITRSYTTKH</sequence>
<dbReference type="AlphaFoldDB" id="A0A1G2SIU2"/>
<evidence type="ECO:0000313" key="2">
    <source>
        <dbReference type="Proteomes" id="UP000178168"/>
    </source>
</evidence>
<reference evidence="1 2" key="1">
    <citation type="journal article" date="2016" name="Nat. Commun.">
        <title>Thousands of microbial genomes shed light on interconnected biogeochemical processes in an aquifer system.</title>
        <authorList>
            <person name="Anantharaman K."/>
            <person name="Brown C.T."/>
            <person name="Hug L.A."/>
            <person name="Sharon I."/>
            <person name="Castelle C.J."/>
            <person name="Probst A.J."/>
            <person name="Thomas B.C."/>
            <person name="Singh A."/>
            <person name="Wilkins M.J."/>
            <person name="Karaoz U."/>
            <person name="Brodie E.L."/>
            <person name="Williams K.H."/>
            <person name="Hubbard S.S."/>
            <person name="Banfield J.F."/>
        </authorList>
    </citation>
    <scope>NUCLEOTIDE SEQUENCE [LARGE SCALE GENOMIC DNA]</scope>
</reference>
<proteinExistence type="predicted"/>
<evidence type="ECO:0000313" key="1">
    <source>
        <dbReference type="EMBL" id="OHA85017.1"/>
    </source>
</evidence>
<name>A0A1G2SIU2_9BACT</name>
<protein>
    <submittedName>
        <fullName evidence="1">Uncharacterized protein</fullName>
    </submittedName>
</protein>